<dbReference type="PANTHER" id="PTHR43050">
    <property type="entry name" value="SERINE / THREONINE RACEMASE FAMILY MEMBER"/>
    <property type="match status" value="1"/>
</dbReference>
<dbReference type="EMBL" id="CAJNOQ010001562">
    <property type="protein sequence ID" value="CAF0903381.1"/>
    <property type="molecule type" value="Genomic_DNA"/>
</dbReference>
<dbReference type="InterPro" id="IPR036052">
    <property type="entry name" value="TrpB-like_PALP_sf"/>
</dbReference>
<evidence type="ECO:0000313" key="10">
    <source>
        <dbReference type="Proteomes" id="UP000663829"/>
    </source>
</evidence>
<dbReference type="GO" id="GO:0030378">
    <property type="term" value="F:serine racemase activity"/>
    <property type="evidence" value="ECO:0007669"/>
    <property type="project" value="TreeGrafter"/>
</dbReference>
<comment type="similarity">
    <text evidence="2">Belongs to the serine/threonine dehydratase family.</text>
</comment>
<dbReference type="SUPFAM" id="SSF53686">
    <property type="entry name" value="Tryptophan synthase beta subunit-like PLP-dependent enzymes"/>
    <property type="match status" value="1"/>
</dbReference>
<dbReference type="EMBL" id="CAJNOK010004180">
    <property type="protein sequence ID" value="CAF0928574.1"/>
    <property type="molecule type" value="Genomic_DNA"/>
</dbReference>
<keyword evidence="4" id="KW-0456">Lyase</keyword>
<sequence length="335" mass="36425">MMSERPSLVDIVLAVNRIRSKLCVTPVVTSTCLNDLTGRNIYLKCENLHKTGSFKCRGALNTVIKALENKEISISGFVTHSSGNHGQALAWSAKSVNLPCSVVVPVGTPLVKTNAIESYNAELVLCPPTPAARLETCNKIGHEKNYMIVPPFDHPDVIAGQGTIAVEFLKQVEDLDAIFVPVSGGGMISGIAIYAKQINPNIRIYACVPEGKMLSECLKSCERLWPNPPAFLNTKAEAIRLQQCGEITFPIMCDLVEKEVFTIDDASMIAATKFAFERLKLVVELASGCALAAILSDQLKTLDKNIKNIGVILCGGNIDINKLPWIENETKTKDI</sequence>
<keyword evidence="3" id="KW-0663">Pyridoxal phosphate</keyword>
<dbReference type="GO" id="GO:0005524">
    <property type="term" value="F:ATP binding"/>
    <property type="evidence" value="ECO:0007669"/>
    <property type="project" value="TreeGrafter"/>
</dbReference>
<evidence type="ECO:0000313" key="6">
    <source>
        <dbReference type="EMBL" id="CAF0903381.1"/>
    </source>
</evidence>
<dbReference type="GO" id="GO:0018114">
    <property type="term" value="F:threonine racemase activity"/>
    <property type="evidence" value="ECO:0007669"/>
    <property type="project" value="TreeGrafter"/>
</dbReference>
<organism evidence="6 10">
    <name type="scientific">Didymodactylos carnosus</name>
    <dbReference type="NCBI Taxonomy" id="1234261"/>
    <lineage>
        <taxon>Eukaryota</taxon>
        <taxon>Metazoa</taxon>
        <taxon>Spiralia</taxon>
        <taxon>Gnathifera</taxon>
        <taxon>Rotifera</taxon>
        <taxon>Eurotatoria</taxon>
        <taxon>Bdelloidea</taxon>
        <taxon>Philodinida</taxon>
        <taxon>Philodinidae</taxon>
        <taxon>Didymodactylos</taxon>
    </lineage>
</organism>
<comment type="caution">
    <text evidence="6">The sequence shown here is derived from an EMBL/GenBank/DDBJ whole genome shotgun (WGS) entry which is preliminary data.</text>
</comment>
<evidence type="ECO:0000313" key="7">
    <source>
        <dbReference type="EMBL" id="CAF0928574.1"/>
    </source>
</evidence>
<dbReference type="Proteomes" id="UP000677228">
    <property type="component" value="Unassembled WGS sequence"/>
</dbReference>
<comment type="cofactor">
    <cofactor evidence="1">
        <name>pyridoxal 5'-phosphate</name>
        <dbReference type="ChEBI" id="CHEBI:597326"/>
    </cofactor>
</comment>
<keyword evidence="10" id="KW-1185">Reference proteome</keyword>
<protein>
    <recommendedName>
        <fullName evidence="5">Tryptophan synthase beta chain-like PALP domain-containing protein</fullName>
    </recommendedName>
</protein>
<dbReference type="FunFam" id="3.40.50.1100:FF:000005">
    <property type="entry name" value="Threonine dehydratase catabolic"/>
    <property type="match status" value="1"/>
</dbReference>
<name>A0A813ZRI6_9BILA</name>
<dbReference type="CDD" id="cd01562">
    <property type="entry name" value="Thr-dehyd"/>
    <property type="match status" value="1"/>
</dbReference>
<dbReference type="Proteomes" id="UP000682733">
    <property type="component" value="Unassembled WGS sequence"/>
</dbReference>
<dbReference type="AlphaFoldDB" id="A0A813ZRI6"/>
<evidence type="ECO:0000256" key="1">
    <source>
        <dbReference type="ARBA" id="ARBA00001933"/>
    </source>
</evidence>
<dbReference type="Proteomes" id="UP000681722">
    <property type="component" value="Unassembled WGS sequence"/>
</dbReference>
<dbReference type="EMBL" id="CAJOBC010001562">
    <property type="protein sequence ID" value="CAF3685574.1"/>
    <property type="molecule type" value="Genomic_DNA"/>
</dbReference>
<dbReference type="InterPro" id="IPR001926">
    <property type="entry name" value="TrpB-like_PALP"/>
</dbReference>
<dbReference type="Gene3D" id="3.40.50.1100">
    <property type="match status" value="2"/>
</dbReference>
<dbReference type="Pfam" id="PF00291">
    <property type="entry name" value="PALP"/>
    <property type="match status" value="1"/>
</dbReference>
<feature type="domain" description="Tryptophan synthase beta chain-like PALP" evidence="5">
    <location>
        <begin position="24"/>
        <end position="315"/>
    </location>
</feature>
<dbReference type="PANTHER" id="PTHR43050:SF1">
    <property type="entry name" value="SERINE RACEMASE"/>
    <property type="match status" value="1"/>
</dbReference>
<dbReference type="Proteomes" id="UP000663829">
    <property type="component" value="Unassembled WGS sequence"/>
</dbReference>
<dbReference type="GO" id="GO:0070179">
    <property type="term" value="P:D-serine biosynthetic process"/>
    <property type="evidence" value="ECO:0007669"/>
    <property type="project" value="TreeGrafter"/>
</dbReference>
<dbReference type="GO" id="GO:0003941">
    <property type="term" value="F:L-serine ammonia-lyase activity"/>
    <property type="evidence" value="ECO:0007669"/>
    <property type="project" value="TreeGrafter"/>
</dbReference>
<proteinExistence type="inferred from homology"/>
<dbReference type="GO" id="GO:0030170">
    <property type="term" value="F:pyridoxal phosphate binding"/>
    <property type="evidence" value="ECO:0007669"/>
    <property type="project" value="TreeGrafter"/>
</dbReference>
<evidence type="ECO:0000313" key="8">
    <source>
        <dbReference type="EMBL" id="CAF3685574.1"/>
    </source>
</evidence>
<dbReference type="EMBL" id="CAJOBA010004182">
    <property type="protein sequence ID" value="CAF3705468.1"/>
    <property type="molecule type" value="Genomic_DNA"/>
</dbReference>
<reference evidence="6" key="1">
    <citation type="submission" date="2021-02" db="EMBL/GenBank/DDBJ databases">
        <authorList>
            <person name="Nowell W R."/>
        </authorList>
    </citation>
    <scope>NUCLEOTIDE SEQUENCE</scope>
</reference>
<evidence type="ECO:0000259" key="5">
    <source>
        <dbReference type="Pfam" id="PF00291"/>
    </source>
</evidence>
<evidence type="ECO:0000256" key="3">
    <source>
        <dbReference type="ARBA" id="ARBA00022898"/>
    </source>
</evidence>
<accession>A0A813ZRI6</accession>
<dbReference type="GO" id="GO:0000287">
    <property type="term" value="F:magnesium ion binding"/>
    <property type="evidence" value="ECO:0007669"/>
    <property type="project" value="TreeGrafter"/>
</dbReference>
<evidence type="ECO:0000313" key="9">
    <source>
        <dbReference type="EMBL" id="CAF3705468.1"/>
    </source>
</evidence>
<gene>
    <name evidence="6" type="ORF">GPM918_LOCUS8757</name>
    <name evidence="7" type="ORF">OVA965_LOCUS11023</name>
    <name evidence="8" type="ORF">SRO942_LOCUS8759</name>
    <name evidence="9" type="ORF">TMI583_LOCUS11019</name>
</gene>
<evidence type="ECO:0000256" key="2">
    <source>
        <dbReference type="ARBA" id="ARBA00010869"/>
    </source>
</evidence>
<evidence type="ECO:0000256" key="4">
    <source>
        <dbReference type="ARBA" id="ARBA00023239"/>
    </source>
</evidence>
<dbReference type="OrthoDB" id="4418812at2759"/>